<protein>
    <recommendedName>
        <fullName evidence="5">DUF2207 domain-containing protein</fullName>
    </recommendedName>
</protein>
<feature type="transmembrane region" description="Helical" evidence="2">
    <location>
        <begin position="259"/>
        <end position="285"/>
    </location>
</feature>
<keyword evidence="4" id="KW-1185">Reference proteome</keyword>
<proteinExistence type="predicted"/>
<dbReference type="KEGG" id="abat:CFX1CAM_1582"/>
<evidence type="ECO:0008006" key="5">
    <source>
        <dbReference type="Google" id="ProtNLM"/>
    </source>
</evidence>
<evidence type="ECO:0000313" key="4">
    <source>
        <dbReference type="Proteomes" id="UP000195514"/>
    </source>
</evidence>
<name>A0A1Y6K711_9CHLR</name>
<sequence>MKRIIKLVLFLILILQFVFPASVSAQNYRFEVTVMEVEAYVEDDGSLSLWYYIQFQNSANADPIDFVDIGMPSSAYNLASIQAEIDGKAINKIESSPYVPNGFALALESDSIPPGQSGLVTIWIPGIKNVLSAYDGGDREDYTNFQFTPNWFDANYERSTQTHYRMTIILPPGVGDNEGVYYTPQGWPGDSSPDDTGRTEAEERVYYSWFTTNANVHTRYLFGAAFPSRLVPEDTLITKPPQDTTPGIVREPQGFLPSFFAFFSNNLCCCGIGTFFIGMFGFVFYQATIGANKRKMAYLPPKMKIEGNGIKRGLTAVEAAILMEQPMDKIFTMILFGVLKKEAATVVKEDPLEVIASKPLPEGLHAYETEFLEAIALSGVQRRTAMQNLMVTLVKSVSAKMKGFSHKETVAYYKDIMQRAWKMVEESDTPEVKSERYNQAMEWTMLDDRYQERTRRTFTTGPVFVPVWWPRYSPSYRRSIGGTTSNPVPAQKTAPGGGKVSLPNIPGSNFAANVINGATAMSAGVIGNLTSFTNSITSRTNPIPVSSSSGSGGFRGGGGGGGGSSCACACACAGCACACAGGGR</sequence>
<organism evidence="3 4">
    <name type="scientific">Candidatus Brevifilum fermentans</name>
    <dbReference type="NCBI Taxonomy" id="1986204"/>
    <lineage>
        <taxon>Bacteria</taxon>
        <taxon>Bacillati</taxon>
        <taxon>Chloroflexota</taxon>
        <taxon>Anaerolineae</taxon>
        <taxon>Anaerolineales</taxon>
        <taxon>Anaerolineaceae</taxon>
        <taxon>Candidatus Brevifilum</taxon>
    </lineage>
</organism>
<dbReference type="EMBL" id="LT859958">
    <property type="protein sequence ID" value="SMX54647.1"/>
    <property type="molecule type" value="Genomic_DNA"/>
</dbReference>
<evidence type="ECO:0000256" key="1">
    <source>
        <dbReference type="SAM" id="MobiDB-lite"/>
    </source>
</evidence>
<dbReference type="AlphaFoldDB" id="A0A1Y6K711"/>
<keyword evidence="2" id="KW-0812">Transmembrane</keyword>
<dbReference type="Proteomes" id="UP000195514">
    <property type="component" value="Chromosome I"/>
</dbReference>
<keyword evidence="2" id="KW-1133">Transmembrane helix</keyword>
<keyword evidence="2" id="KW-0472">Membrane</keyword>
<accession>A0A1Y6K711</accession>
<feature type="region of interest" description="Disordered" evidence="1">
    <location>
        <begin position="482"/>
        <end position="501"/>
    </location>
</feature>
<evidence type="ECO:0000256" key="2">
    <source>
        <dbReference type="SAM" id="Phobius"/>
    </source>
</evidence>
<reference evidence="4" key="1">
    <citation type="submission" date="2017-05" db="EMBL/GenBank/DDBJ databases">
        <authorList>
            <person name="Kirkegaard R."/>
            <person name="Mcilroy J S."/>
        </authorList>
    </citation>
    <scope>NUCLEOTIDE SEQUENCE [LARGE SCALE GENOMIC DNA]</scope>
</reference>
<dbReference type="RefSeq" id="WP_087862473.1">
    <property type="nucleotide sequence ID" value="NZ_LT859958.1"/>
</dbReference>
<gene>
    <name evidence="3" type="ORF">CFX1CAM_1582</name>
</gene>
<evidence type="ECO:0000313" key="3">
    <source>
        <dbReference type="EMBL" id="SMX54647.1"/>
    </source>
</evidence>